<proteinExistence type="predicted"/>
<dbReference type="InterPro" id="IPR036415">
    <property type="entry name" value="Lamin_tail_dom_sf"/>
</dbReference>
<comment type="caution">
    <text evidence="5">The sequence shown here is derived from an EMBL/GenBank/DDBJ whole genome shotgun (WGS) entry which is preliminary data.</text>
</comment>
<evidence type="ECO:0000256" key="1">
    <source>
        <dbReference type="ARBA" id="ARBA00022729"/>
    </source>
</evidence>
<reference evidence="5 6" key="2">
    <citation type="submission" date="2019-07" db="EMBL/GenBank/DDBJ databases">
        <title>Seonamhaeicola sp. W255 draft genome.</title>
        <authorList>
            <person name="Zhang X.-Y."/>
            <person name="Zhang R."/>
            <person name="Zhong Y.-L."/>
            <person name="Du Z.-J."/>
        </authorList>
    </citation>
    <scope>NUCLEOTIDE SEQUENCE [LARGE SCALE GENOMIC DNA]</scope>
    <source>
        <strain evidence="5 6">W255</strain>
    </source>
</reference>
<dbReference type="Pfam" id="PF18962">
    <property type="entry name" value="Por_Secre_tail"/>
    <property type="match status" value="1"/>
</dbReference>
<feature type="signal peptide" evidence="3">
    <location>
        <begin position="1"/>
        <end position="19"/>
    </location>
</feature>
<organism evidence="5 6">
    <name type="scientific">Seonamhaeicola sediminis</name>
    <dbReference type="NCBI Taxonomy" id="2528206"/>
    <lineage>
        <taxon>Bacteria</taxon>
        <taxon>Pseudomonadati</taxon>
        <taxon>Bacteroidota</taxon>
        <taxon>Flavobacteriia</taxon>
        <taxon>Flavobacteriales</taxon>
        <taxon>Flavobacteriaceae</taxon>
    </lineage>
</organism>
<dbReference type="EMBL" id="SMZJ02000002">
    <property type="protein sequence ID" value="TWO33737.1"/>
    <property type="molecule type" value="Genomic_DNA"/>
</dbReference>
<evidence type="ECO:0000313" key="5">
    <source>
        <dbReference type="EMBL" id="TWO33737.1"/>
    </source>
</evidence>
<dbReference type="PROSITE" id="PS51841">
    <property type="entry name" value="LTD"/>
    <property type="match status" value="1"/>
</dbReference>
<dbReference type="OrthoDB" id="1056765at2"/>
<keyword evidence="1 3" id="KW-0732">Signal</keyword>
<protein>
    <submittedName>
        <fullName evidence="5">T9SS type A sorting domain-containing protein</fullName>
    </submittedName>
</protein>
<evidence type="ECO:0000256" key="3">
    <source>
        <dbReference type="SAM" id="SignalP"/>
    </source>
</evidence>
<reference evidence="5 6" key="1">
    <citation type="submission" date="2019-03" db="EMBL/GenBank/DDBJ databases">
        <authorList>
            <person name="Zhong Y.L."/>
        </authorList>
    </citation>
    <scope>NUCLEOTIDE SEQUENCE [LARGE SCALE GENOMIC DNA]</scope>
    <source>
        <strain evidence="5 6">W255</strain>
    </source>
</reference>
<feature type="chain" id="PRO_5022819515" evidence="3">
    <location>
        <begin position="20"/>
        <end position="642"/>
    </location>
</feature>
<evidence type="ECO:0000313" key="6">
    <source>
        <dbReference type="Proteomes" id="UP000295814"/>
    </source>
</evidence>
<name>A0A562YFT3_9FLAO</name>
<accession>A0A562YFT3</accession>
<dbReference type="SUPFAM" id="SSF74853">
    <property type="entry name" value="Lamin A/C globular tail domain"/>
    <property type="match status" value="1"/>
</dbReference>
<dbReference type="NCBIfam" id="TIGR04183">
    <property type="entry name" value="Por_Secre_tail"/>
    <property type="match status" value="1"/>
</dbReference>
<dbReference type="RefSeq" id="WP_133355939.1">
    <property type="nucleotide sequence ID" value="NZ_SMZJ02000002.1"/>
</dbReference>
<dbReference type="Pfam" id="PF00932">
    <property type="entry name" value="LTD"/>
    <property type="match status" value="1"/>
</dbReference>
<feature type="domain" description="LTD" evidence="4">
    <location>
        <begin position="383"/>
        <end position="527"/>
    </location>
</feature>
<dbReference type="Proteomes" id="UP000295814">
    <property type="component" value="Unassembled WGS sequence"/>
</dbReference>
<dbReference type="InterPro" id="IPR026444">
    <property type="entry name" value="Secre_tail"/>
</dbReference>
<sequence>MKKLYFLFFALLTASLSFSQGTETFDNFAETGSSYADGTFTGQDGSSWTYVQSRGDQSITGKSLMLGRNRTPQAEVYSGTISGGVGTISFNYEQAFSTDVNLNILINDVVYGNVTSSGEQGVTKPSGSITVNQPGDVVIKFISVNNSDGQVTIDDITWTGYTGSATPTISTSTGVSGLFYYESLGPSDSDTFTVSGINLTNDITVTAPTNFEVSLDNTNFNSSETIGHSGGTVNTTTIYVRLVSGLLNVNSPFSDNVTVSSTGAISKIVSVDGAVGPDDPLISYSGGLSNFSYTEGSGPSTSDSFEVSGMFLTDDITITAPANFEVSADGVDFFPSGSLSPDGSGNVVTTTIYVRLAESLSVNSYSGNVELTSPGAIQRNIAVTGDVNPAATCPNIGDIIITEIMQNPANVADGSGEYFEVYNTTMSAIDMIGWIISDADTDSHTIISNVPVPAMGYAVFGINSDSGTNGGVTVNYQYSGISLSNGADEIILTCSSTIIDQVYYDGGPNFPDPTGASMELSTTAMNATDNDAGANWGTSTGGPLTAGDSGTPGSANSFTLSNEDFAIKGFKLYPNPTDLGYVTILSKNNSKMDISVFDMIGKEVLRSAVTNNTLNVSALNTGIYILRVSQDDATSTKRLVIK</sequence>
<keyword evidence="6" id="KW-1185">Reference proteome</keyword>
<gene>
    <name evidence="5" type="ORF">E1J38_002895</name>
</gene>
<dbReference type="AlphaFoldDB" id="A0A562YFT3"/>
<dbReference type="InterPro" id="IPR001322">
    <property type="entry name" value="Lamin_tail_dom"/>
</dbReference>
<feature type="region of interest" description="Disordered" evidence="2">
    <location>
        <begin position="529"/>
        <end position="550"/>
    </location>
</feature>
<evidence type="ECO:0000256" key="2">
    <source>
        <dbReference type="SAM" id="MobiDB-lite"/>
    </source>
</evidence>
<evidence type="ECO:0000259" key="4">
    <source>
        <dbReference type="PROSITE" id="PS51841"/>
    </source>
</evidence>